<accession>A0A0A1E9R8</accession>
<name>A0A0A1E9R8_9VIBR</name>
<evidence type="ECO:0000256" key="1">
    <source>
        <dbReference type="SAM" id="SignalP"/>
    </source>
</evidence>
<reference evidence="2" key="1">
    <citation type="journal article" date="2014" name="PLoS ONE">
        <title>Characterization of the secretomes of two vibrios pathogenic to mollusks.</title>
        <authorList>
            <person name="Madec S."/>
            <person name="Pichereau V."/>
            <person name="Jacq A."/>
            <person name="Paillard M."/>
            <person name="Boisset C."/>
            <person name="Guerard F."/>
            <person name="Paillard C."/>
            <person name="Nicolas J.L."/>
        </authorList>
    </citation>
    <scope>NUCLEOTIDE SEQUENCE</scope>
    <source>
        <strain evidence="2">CECT4600</strain>
    </source>
</reference>
<organism evidence="2">
    <name type="scientific">Vibrio tapetis</name>
    <dbReference type="NCBI Taxonomy" id="52443"/>
    <lineage>
        <taxon>Bacteria</taxon>
        <taxon>Pseudomonadati</taxon>
        <taxon>Pseudomonadota</taxon>
        <taxon>Gammaproteobacteria</taxon>
        <taxon>Vibrionales</taxon>
        <taxon>Vibrionaceae</taxon>
        <taxon>Vibrio</taxon>
    </lineage>
</organism>
<dbReference type="AlphaFoldDB" id="A0A0A1E9R8"/>
<proteinExistence type="predicted"/>
<feature type="chain" id="PRO_5001973837" evidence="1">
    <location>
        <begin position="24"/>
        <end position="178"/>
    </location>
</feature>
<keyword evidence="1" id="KW-0732">Signal</keyword>
<evidence type="ECO:0000313" key="2">
    <source>
        <dbReference type="EMBL" id="AIY26237.1"/>
    </source>
</evidence>
<sequence>MFGRAQAVALLGLAALSPFAANANNFNYTSLEVRIGANPSTYGAEGKMAFTENTYFIGRFDSNFESDYDLAGGIGFNGPATQFADIYGHILLHNIKDSSDKFVGSDFIPELAFGMRAWVIDRIEANFMIGQLVYSDGSETIYSIGGRFHSTDQLSIGANLADHGVYGPQLLLGARFMF</sequence>
<protein>
    <submittedName>
        <fullName evidence="2">Conserved outer membrane protein</fullName>
    </submittedName>
</protein>
<dbReference type="EMBL" id="KM596664">
    <property type="protein sequence ID" value="AIY26237.1"/>
    <property type="molecule type" value="Genomic_DNA"/>
</dbReference>
<feature type="signal peptide" evidence="1">
    <location>
        <begin position="1"/>
        <end position="23"/>
    </location>
</feature>